<sequence length="203" mass="23316">MIKLTDVYTGYSRDKPLLQNFNYQFDKKIYGILGASGCGKTTLLRTIAGLTKPLNGEITIDGDKVGKPYKNDVYMLHQNYTSFDWKTCLDNVLMAKQVKEKVTGADRLEALRMLERVRLPGHENRFPRQLSGGMRQRLALARTLFMKPRILLMDEPLSALDDGTRNEMQELIIKLHEETTNTIIMVTHSEKEAEKMCDEIIKF</sequence>
<evidence type="ECO:0000313" key="5">
    <source>
        <dbReference type="EMBL" id="RHC48493.1"/>
    </source>
</evidence>
<keyword evidence="1" id="KW-0813">Transport</keyword>
<dbReference type="Pfam" id="PF00005">
    <property type="entry name" value="ABC_tran"/>
    <property type="match status" value="1"/>
</dbReference>
<evidence type="ECO:0000256" key="1">
    <source>
        <dbReference type="ARBA" id="ARBA00022448"/>
    </source>
</evidence>
<gene>
    <name evidence="5" type="ORF">DW839_28625</name>
</gene>
<dbReference type="SUPFAM" id="SSF52540">
    <property type="entry name" value="P-loop containing nucleoside triphosphate hydrolases"/>
    <property type="match status" value="1"/>
</dbReference>
<reference evidence="5 6" key="1">
    <citation type="submission" date="2018-08" db="EMBL/GenBank/DDBJ databases">
        <title>A genome reference for cultivated species of the human gut microbiota.</title>
        <authorList>
            <person name="Zou Y."/>
            <person name="Xue W."/>
            <person name="Luo G."/>
        </authorList>
    </citation>
    <scope>NUCLEOTIDE SEQUENCE [LARGE SCALE GENOMIC DNA]</scope>
    <source>
        <strain evidence="5 6">AM35-14</strain>
    </source>
</reference>
<organism evidence="5 6">
    <name type="scientific">Enterocloster bolteae</name>
    <dbReference type="NCBI Taxonomy" id="208479"/>
    <lineage>
        <taxon>Bacteria</taxon>
        <taxon>Bacillati</taxon>
        <taxon>Bacillota</taxon>
        <taxon>Clostridia</taxon>
        <taxon>Lachnospirales</taxon>
        <taxon>Lachnospiraceae</taxon>
        <taxon>Enterocloster</taxon>
    </lineage>
</organism>
<comment type="caution">
    <text evidence="5">The sequence shown here is derived from an EMBL/GenBank/DDBJ whole genome shotgun (WGS) entry which is preliminary data.</text>
</comment>
<evidence type="ECO:0000259" key="4">
    <source>
        <dbReference type="PROSITE" id="PS50893"/>
    </source>
</evidence>
<proteinExistence type="predicted"/>
<dbReference type="GO" id="GO:0005524">
    <property type="term" value="F:ATP binding"/>
    <property type="evidence" value="ECO:0007669"/>
    <property type="project" value="UniProtKB-KW"/>
</dbReference>
<dbReference type="PANTHER" id="PTHR42781:SF9">
    <property type="entry name" value="AMINO ACID ABC TRANSPORTER, ATP-BINDING PROTEIN-RELATED"/>
    <property type="match status" value="1"/>
</dbReference>
<dbReference type="PROSITE" id="PS00211">
    <property type="entry name" value="ABC_TRANSPORTER_1"/>
    <property type="match status" value="1"/>
</dbReference>
<dbReference type="InterPro" id="IPR003439">
    <property type="entry name" value="ABC_transporter-like_ATP-bd"/>
</dbReference>
<evidence type="ECO:0000313" key="6">
    <source>
        <dbReference type="Proteomes" id="UP000283975"/>
    </source>
</evidence>
<feature type="domain" description="ABC transporter" evidence="4">
    <location>
        <begin position="2"/>
        <end position="203"/>
    </location>
</feature>
<dbReference type="PROSITE" id="PS50893">
    <property type="entry name" value="ABC_TRANSPORTER_2"/>
    <property type="match status" value="1"/>
</dbReference>
<accession>A0A414AIT2</accession>
<dbReference type="Gene3D" id="3.40.50.300">
    <property type="entry name" value="P-loop containing nucleotide triphosphate hydrolases"/>
    <property type="match status" value="1"/>
</dbReference>
<dbReference type="Proteomes" id="UP000283975">
    <property type="component" value="Unassembled WGS sequence"/>
</dbReference>
<dbReference type="InterPro" id="IPR027417">
    <property type="entry name" value="P-loop_NTPase"/>
</dbReference>
<dbReference type="SMART" id="SM00382">
    <property type="entry name" value="AAA"/>
    <property type="match status" value="1"/>
</dbReference>
<protein>
    <submittedName>
        <fullName evidence="5">ABC transporter ATP-binding protein</fullName>
    </submittedName>
</protein>
<dbReference type="InterPro" id="IPR003593">
    <property type="entry name" value="AAA+_ATPase"/>
</dbReference>
<dbReference type="InterPro" id="IPR050093">
    <property type="entry name" value="ABC_SmlMolc_Importer"/>
</dbReference>
<dbReference type="PANTHER" id="PTHR42781">
    <property type="entry name" value="SPERMIDINE/PUTRESCINE IMPORT ATP-BINDING PROTEIN POTA"/>
    <property type="match status" value="1"/>
</dbReference>
<keyword evidence="2" id="KW-0547">Nucleotide-binding</keyword>
<evidence type="ECO:0000256" key="3">
    <source>
        <dbReference type="ARBA" id="ARBA00022840"/>
    </source>
</evidence>
<name>A0A414AIT2_9FIRM</name>
<keyword evidence="3 5" id="KW-0067">ATP-binding</keyword>
<dbReference type="AlphaFoldDB" id="A0A414AIT2"/>
<dbReference type="GO" id="GO:0016887">
    <property type="term" value="F:ATP hydrolysis activity"/>
    <property type="evidence" value="ECO:0007669"/>
    <property type="project" value="InterPro"/>
</dbReference>
<evidence type="ECO:0000256" key="2">
    <source>
        <dbReference type="ARBA" id="ARBA00022741"/>
    </source>
</evidence>
<dbReference type="InterPro" id="IPR017871">
    <property type="entry name" value="ABC_transporter-like_CS"/>
</dbReference>
<dbReference type="EMBL" id="QSHZ01000047">
    <property type="protein sequence ID" value="RHC48493.1"/>
    <property type="molecule type" value="Genomic_DNA"/>
</dbReference>